<dbReference type="Proteomes" id="UP000078503">
    <property type="component" value="Unassembled WGS sequence"/>
</dbReference>
<dbReference type="GO" id="GO:0004497">
    <property type="term" value="F:monooxygenase activity"/>
    <property type="evidence" value="ECO:0007669"/>
    <property type="project" value="UniProtKB-KW"/>
</dbReference>
<reference evidence="2 3" key="1">
    <citation type="submission" date="2016-03" db="EMBL/GenBank/DDBJ databases">
        <title>Photobacterium proteolyticum sp. nov. a protease producing bacterium isolated from ocean sediments of Laizhou Bay.</title>
        <authorList>
            <person name="Li Y."/>
        </authorList>
    </citation>
    <scope>NUCLEOTIDE SEQUENCE [LARGE SCALE GENOMIC DNA]</scope>
    <source>
        <strain evidence="2 3">R-40508</strain>
    </source>
</reference>
<comment type="caution">
    <text evidence="2">The sequence shown here is derived from an EMBL/GenBank/DDBJ whole genome shotgun (WGS) entry which is preliminary data.</text>
</comment>
<dbReference type="PROSITE" id="PS51725">
    <property type="entry name" value="ABM"/>
    <property type="match status" value="1"/>
</dbReference>
<evidence type="ECO:0000313" key="3">
    <source>
        <dbReference type="Proteomes" id="UP000078503"/>
    </source>
</evidence>
<evidence type="ECO:0000259" key="1">
    <source>
        <dbReference type="PROSITE" id="PS51725"/>
    </source>
</evidence>
<dbReference type="SUPFAM" id="SSF54909">
    <property type="entry name" value="Dimeric alpha+beta barrel"/>
    <property type="match status" value="1"/>
</dbReference>
<keyword evidence="3" id="KW-1185">Reference proteome</keyword>
<gene>
    <name evidence="2" type="ORF">A3K86_09540</name>
</gene>
<dbReference type="RefSeq" id="WP_068330676.1">
    <property type="nucleotide sequence ID" value="NZ_LVHF01000017.1"/>
</dbReference>
<dbReference type="InterPro" id="IPR050404">
    <property type="entry name" value="Heme-degrading_MO"/>
</dbReference>
<dbReference type="PANTHER" id="PTHR34474">
    <property type="entry name" value="SIGNAL TRANSDUCTION PROTEIN TRAP"/>
    <property type="match status" value="1"/>
</dbReference>
<accession>A0A178KHH1</accession>
<dbReference type="OrthoDB" id="9798157at2"/>
<dbReference type="PANTHER" id="PTHR34474:SF2">
    <property type="entry name" value="SIGNAL TRANSDUCTION PROTEIN TRAP"/>
    <property type="match status" value="1"/>
</dbReference>
<dbReference type="InterPro" id="IPR011008">
    <property type="entry name" value="Dimeric_a/b-barrel"/>
</dbReference>
<keyword evidence="2" id="KW-0560">Oxidoreductase</keyword>
<dbReference type="STRING" id="858640.A3K86_09540"/>
<dbReference type="Pfam" id="PF03992">
    <property type="entry name" value="ABM"/>
    <property type="match status" value="1"/>
</dbReference>
<keyword evidence="2" id="KW-0503">Monooxygenase</keyword>
<dbReference type="AlphaFoldDB" id="A0A178KHH1"/>
<sequence length="101" mass="11825">MILEVALLDVKQGQQAAFENAFAEAQQIISGMSGYISHQLQKCIEKDHRYVLLVNWETLDDHQVGFRQSSEYQQWRDLLHHFYLNFPEVEHFTALYPNDAA</sequence>
<feature type="domain" description="ABM" evidence="1">
    <location>
        <begin position="2"/>
        <end position="92"/>
    </location>
</feature>
<proteinExistence type="predicted"/>
<protein>
    <submittedName>
        <fullName evidence="2">Antibiotic biosynthesis monooxygenase</fullName>
    </submittedName>
</protein>
<dbReference type="Gene3D" id="3.30.70.100">
    <property type="match status" value="1"/>
</dbReference>
<evidence type="ECO:0000313" key="2">
    <source>
        <dbReference type="EMBL" id="OAN16681.1"/>
    </source>
</evidence>
<dbReference type="InterPro" id="IPR007138">
    <property type="entry name" value="ABM_dom"/>
</dbReference>
<organism evidence="2 3">
    <name type="scientific">Photobacterium jeanii</name>
    <dbReference type="NCBI Taxonomy" id="858640"/>
    <lineage>
        <taxon>Bacteria</taxon>
        <taxon>Pseudomonadati</taxon>
        <taxon>Pseudomonadota</taxon>
        <taxon>Gammaproteobacteria</taxon>
        <taxon>Vibrionales</taxon>
        <taxon>Vibrionaceae</taxon>
        <taxon>Photobacterium</taxon>
    </lineage>
</organism>
<dbReference type="EMBL" id="LVHF01000017">
    <property type="protein sequence ID" value="OAN16681.1"/>
    <property type="molecule type" value="Genomic_DNA"/>
</dbReference>
<name>A0A178KHH1_9GAMM</name>